<feature type="transmembrane region" description="Helical" evidence="6">
    <location>
        <begin position="344"/>
        <end position="362"/>
    </location>
</feature>
<name>A0AAN7ZB15_9PEZI</name>
<feature type="transmembrane region" description="Helical" evidence="6">
    <location>
        <begin position="409"/>
        <end position="427"/>
    </location>
</feature>
<keyword evidence="9" id="KW-1185">Reference proteome</keyword>
<evidence type="ECO:0000256" key="1">
    <source>
        <dbReference type="ARBA" id="ARBA00004141"/>
    </source>
</evidence>
<evidence type="ECO:0000256" key="3">
    <source>
        <dbReference type="ARBA" id="ARBA00022692"/>
    </source>
</evidence>
<dbReference type="EMBL" id="JAWHQM010000023">
    <property type="protein sequence ID" value="KAK5632138.1"/>
    <property type="molecule type" value="Genomic_DNA"/>
</dbReference>
<feature type="transmembrane region" description="Helical" evidence="6">
    <location>
        <begin position="37"/>
        <end position="54"/>
    </location>
</feature>
<feature type="transmembrane region" description="Helical" evidence="6">
    <location>
        <begin position="274"/>
        <end position="305"/>
    </location>
</feature>
<dbReference type="FunFam" id="1.20.1250.20:FF:000018">
    <property type="entry name" value="MFS transporter permease"/>
    <property type="match status" value="1"/>
</dbReference>
<reference evidence="8 9" key="1">
    <citation type="submission" date="2023-10" db="EMBL/GenBank/DDBJ databases">
        <title>Draft genome sequence of Xylaria bambusicola isolate GMP-LS, the root and basal stem rot pathogen of sugarcane in Indonesia.</title>
        <authorList>
            <person name="Selvaraj P."/>
            <person name="Muralishankar V."/>
            <person name="Muruganantham S."/>
            <person name="Sp S."/>
            <person name="Haryani S."/>
            <person name="Lau K.J.X."/>
            <person name="Naqvi N.I."/>
        </authorList>
    </citation>
    <scope>NUCLEOTIDE SEQUENCE [LARGE SCALE GENOMIC DNA]</scope>
    <source>
        <strain evidence="8">GMP-LS</strain>
    </source>
</reference>
<proteinExistence type="predicted"/>
<dbReference type="GO" id="GO:0005886">
    <property type="term" value="C:plasma membrane"/>
    <property type="evidence" value="ECO:0007669"/>
    <property type="project" value="TreeGrafter"/>
</dbReference>
<dbReference type="AlphaFoldDB" id="A0AAN7ZB15"/>
<dbReference type="GO" id="GO:0022857">
    <property type="term" value="F:transmembrane transporter activity"/>
    <property type="evidence" value="ECO:0007669"/>
    <property type="project" value="InterPro"/>
</dbReference>
<feature type="transmembrane region" description="Helical" evidence="6">
    <location>
        <begin position="374"/>
        <end position="397"/>
    </location>
</feature>
<comment type="caution">
    <text evidence="8">The sequence shown here is derived from an EMBL/GenBank/DDBJ whole genome shotgun (WGS) entry which is preliminary data.</text>
</comment>
<evidence type="ECO:0000256" key="2">
    <source>
        <dbReference type="ARBA" id="ARBA00022448"/>
    </source>
</evidence>
<organism evidence="8 9">
    <name type="scientific">Xylaria bambusicola</name>
    <dbReference type="NCBI Taxonomy" id="326684"/>
    <lineage>
        <taxon>Eukaryota</taxon>
        <taxon>Fungi</taxon>
        <taxon>Dikarya</taxon>
        <taxon>Ascomycota</taxon>
        <taxon>Pezizomycotina</taxon>
        <taxon>Sordariomycetes</taxon>
        <taxon>Xylariomycetidae</taxon>
        <taxon>Xylariales</taxon>
        <taxon>Xylariaceae</taxon>
        <taxon>Xylaria</taxon>
    </lineage>
</organism>
<dbReference type="PANTHER" id="PTHR43791">
    <property type="entry name" value="PERMEASE-RELATED"/>
    <property type="match status" value="1"/>
</dbReference>
<dbReference type="PANTHER" id="PTHR43791:SF46">
    <property type="entry name" value="MAJOR FACILITATOR SUPERFAMILY (MFS) PROFILE DOMAIN-CONTAINING PROTEIN-RELATED"/>
    <property type="match status" value="1"/>
</dbReference>
<evidence type="ECO:0000256" key="5">
    <source>
        <dbReference type="ARBA" id="ARBA00023136"/>
    </source>
</evidence>
<accession>A0AAN7ZB15</accession>
<feature type="transmembrane region" description="Helical" evidence="6">
    <location>
        <begin position="167"/>
        <end position="188"/>
    </location>
</feature>
<evidence type="ECO:0000256" key="4">
    <source>
        <dbReference type="ARBA" id="ARBA00022989"/>
    </source>
</evidence>
<dbReference type="Gene3D" id="1.20.1250.20">
    <property type="entry name" value="MFS general substrate transporter like domains"/>
    <property type="match status" value="2"/>
</dbReference>
<dbReference type="Proteomes" id="UP001305414">
    <property type="component" value="Unassembled WGS sequence"/>
</dbReference>
<feature type="transmembrane region" description="Helical" evidence="6">
    <location>
        <begin position="74"/>
        <end position="96"/>
    </location>
</feature>
<feature type="domain" description="Major facilitator superfamily (MFS) profile" evidence="7">
    <location>
        <begin position="41"/>
        <end position="464"/>
    </location>
</feature>
<evidence type="ECO:0000256" key="6">
    <source>
        <dbReference type="SAM" id="Phobius"/>
    </source>
</evidence>
<dbReference type="InterPro" id="IPR011701">
    <property type="entry name" value="MFS"/>
</dbReference>
<feature type="transmembrane region" description="Helical" evidence="6">
    <location>
        <begin position="439"/>
        <end position="460"/>
    </location>
</feature>
<evidence type="ECO:0000313" key="9">
    <source>
        <dbReference type="Proteomes" id="UP001305414"/>
    </source>
</evidence>
<comment type="subcellular location">
    <subcellularLocation>
        <location evidence="1">Membrane</location>
        <topology evidence="1">Multi-pass membrane protein</topology>
    </subcellularLocation>
</comment>
<feature type="transmembrane region" description="Helical" evidence="6">
    <location>
        <begin position="200"/>
        <end position="222"/>
    </location>
</feature>
<keyword evidence="3 6" id="KW-0812">Transmembrane</keyword>
<dbReference type="InterPro" id="IPR036259">
    <property type="entry name" value="MFS_trans_sf"/>
</dbReference>
<feature type="transmembrane region" description="Helical" evidence="6">
    <location>
        <begin position="317"/>
        <end position="337"/>
    </location>
</feature>
<evidence type="ECO:0000313" key="8">
    <source>
        <dbReference type="EMBL" id="KAK5632138.1"/>
    </source>
</evidence>
<feature type="transmembrane region" description="Helical" evidence="6">
    <location>
        <begin position="108"/>
        <end position="126"/>
    </location>
</feature>
<sequence>MFSGKEILTRQSTEANKDPLAPNSESSVDEDKLLRKIDFHVLPILWVIYVAAFLDRANISDALTLGLPEELGLGTRQVSIMLAIFFVPYTICEIPANILMKRLNPHNWLSGCIVAFGLVTIGQGFVQSYEGLLVARFFLGIFEAGVFPGCFYLISFWYKRHEAQKRFTIYFSSVIVSNAFCGLLAGAIAKLDGYRGLSSWRWVFILEGTATIIIGFIAFFSITDFPMEADWVAPDERALILVKTNSDESHRVRITLKHMLDFLSKPIHWFGGMILNFIISIVIADGLLALGIPVYTIAFFVPIIVQSLGYGPVQTQLYSVPPHAAGLVFSIVLAYVSDKYRIRSLPIFVGLALMISGMALLTSLGDTSSFPTEYAALCLTTVGACGSGGIIICWWVMNLRGHVERSIGSGWIITLGSLGAIIATFTFKRDVRFYHTGYTVGLSAAVLCAVVCALYGMLIWRQRKAEARSEGTDEIKRDPLWL</sequence>
<keyword evidence="4 6" id="KW-1133">Transmembrane helix</keyword>
<dbReference type="Pfam" id="PF07690">
    <property type="entry name" value="MFS_1"/>
    <property type="match status" value="1"/>
</dbReference>
<protein>
    <recommendedName>
        <fullName evidence="7">Major facilitator superfamily (MFS) profile domain-containing protein</fullName>
    </recommendedName>
</protein>
<dbReference type="PROSITE" id="PS50850">
    <property type="entry name" value="MFS"/>
    <property type="match status" value="1"/>
</dbReference>
<keyword evidence="5 6" id="KW-0472">Membrane</keyword>
<keyword evidence="2" id="KW-0813">Transport</keyword>
<dbReference type="InterPro" id="IPR020846">
    <property type="entry name" value="MFS_dom"/>
</dbReference>
<feature type="transmembrane region" description="Helical" evidence="6">
    <location>
        <begin position="132"/>
        <end position="155"/>
    </location>
</feature>
<evidence type="ECO:0000259" key="7">
    <source>
        <dbReference type="PROSITE" id="PS50850"/>
    </source>
</evidence>
<dbReference type="SUPFAM" id="SSF103473">
    <property type="entry name" value="MFS general substrate transporter"/>
    <property type="match status" value="1"/>
</dbReference>
<gene>
    <name evidence="8" type="ORF">RRF57_007852</name>
</gene>